<dbReference type="Gene3D" id="3.40.190.10">
    <property type="entry name" value="Periplasmic binding protein-like II"/>
    <property type="match status" value="2"/>
</dbReference>
<keyword evidence="8" id="KW-1185">Reference proteome</keyword>
<dbReference type="InterPro" id="IPR012340">
    <property type="entry name" value="NA-bd_OB-fold"/>
</dbReference>
<accession>A0ABP0QJ36</accession>
<dbReference type="SUPFAM" id="SSF50249">
    <property type="entry name" value="Nucleic acid-binding proteins"/>
    <property type="match status" value="1"/>
</dbReference>
<feature type="domain" description="S1 motif" evidence="6">
    <location>
        <begin position="638"/>
        <end position="703"/>
    </location>
</feature>
<evidence type="ECO:0000256" key="2">
    <source>
        <dbReference type="ARBA" id="ARBA00012655"/>
    </source>
</evidence>
<keyword evidence="4" id="KW-0627">Porphyrin biosynthesis</keyword>
<evidence type="ECO:0000313" key="8">
    <source>
        <dbReference type="Proteomes" id="UP001642484"/>
    </source>
</evidence>
<dbReference type="Gene3D" id="2.40.50.140">
    <property type="entry name" value="Nucleic acid-binding proteins"/>
    <property type="match status" value="1"/>
</dbReference>
<evidence type="ECO:0000256" key="1">
    <source>
        <dbReference type="ARBA" id="ARBA00005638"/>
    </source>
</evidence>
<dbReference type="PANTHER" id="PTHR11557">
    <property type="entry name" value="PORPHOBILINOGEN DEAMINASE"/>
    <property type="match status" value="1"/>
</dbReference>
<dbReference type="InterPro" id="IPR000860">
    <property type="entry name" value="HemC"/>
</dbReference>
<evidence type="ECO:0000256" key="4">
    <source>
        <dbReference type="ARBA" id="ARBA00023244"/>
    </source>
</evidence>
<reference evidence="7 8" key="1">
    <citation type="submission" date="2024-02" db="EMBL/GenBank/DDBJ databases">
        <authorList>
            <person name="Chen Y."/>
            <person name="Shah S."/>
            <person name="Dougan E. K."/>
            <person name="Thang M."/>
            <person name="Chan C."/>
        </authorList>
    </citation>
    <scope>NUCLEOTIDE SEQUENCE [LARGE SCALE GENOMIC DNA]</scope>
</reference>
<sequence>MFSHRLWLEWQTVTLTCTSRQQHVAHALATNCDAVQSRRRKLTGQRLRSKLALAAALAVPARRRRDEGHVWQAATGQDTKTAVALETLDEKISELRFGAMDPFMMNWIGAKLRSSFPEVHFSGVLLTSEAGSCGPDQLTFLQELLNGEEVDFVVLPAKDVALSLPSDLTAAAILREDARDALVVRPGISPVASLSDLPPGSTVCVSCARRSLHISTRFPSLKVEECTASSQSKLRRLYSQDYDAVIGAVAGLQRTGLKEALPLDVGEVMPALCQGAVTMLCRSKDEDMVSLLANCDDRSARVCVAAERDLLRQLGRLPQGTAVGGLAQLLGPDQHLLLRSAMVFSDADPQSPPRMFEVEMEGPGEDWQDMAQRMAKALLADLNASVDFPLDDRHEAQGRIKSTAVTDDAEEEEEAADYSAVNGQEALPSRGPARLAVSEIDGTGRTPYVGHVCGMLSKGRGLLVDINCEVPAFWYPEHVSSSSSTPPSLSQDQEELGPLASDVEVLYYTLGLLSLHNAEEVYCCAKHACYLRVVSEPPVRLKVRRGIPRLKLDELRPGQGPWRAVVISSGYDGTLVDFNCELPGLLKSDRRHIRGEEVRVYCFRVDKRTQTCVVSTAKEPAKVDERRKLSDLALDDNSVAVRGTVLNVTGNGVFVDVNCEVRGYLSPMDIDLNACNVLSKGFEVMVYIKSVNFDKRQVRLTMFRPGEPVRVLGEVKWG</sequence>
<protein>
    <recommendedName>
        <fullName evidence="2">hydroxymethylbilane synthase</fullName>
        <ecNumber evidence="2">2.5.1.61</ecNumber>
    </recommendedName>
</protein>
<dbReference type="Pfam" id="PF01379">
    <property type="entry name" value="Porphobil_deam"/>
    <property type="match status" value="1"/>
</dbReference>
<dbReference type="SUPFAM" id="SSF53850">
    <property type="entry name" value="Periplasmic binding protein-like II"/>
    <property type="match status" value="1"/>
</dbReference>
<evidence type="ECO:0000259" key="6">
    <source>
        <dbReference type="PROSITE" id="PS50126"/>
    </source>
</evidence>
<dbReference type="EMBL" id="CAXAMN010024606">
    <property type="protein sequence ID" value="CAK9088158.1"/>
    <property type="molecule type" value="Genomic_DNA"/>
</dbReference>
<dbReference type="EC" id="2.5.1.61" evidence="2"/>
<feature type="compositionally biased region" description="Acidic residues" evidence="5">
    <location>
        <begin position="407"/>
        <end position="416"/>
    </location>
</feature>
<dbReference type="PANTHER" id="PTHR11557:SF0">
    <property type="entry name" value="PORPHOBILINOGEN DEAMINASE"/>
    <property type="match status" value="1"/>
</dbReference>
<proteinExistence type="inferred from homology"/>
<comment type="caution">
    <text evidence="7">The sequence shown here is derived from an EMBL/GenBank/DDBJ whole genome shotgun (WGS) entry which is preliminary data.</text>
</comment>
<dbReference type="Proteomes" id="UP001642484">
    <property type="component" value="Unassembled WGS sequence"/>
</dbReference>
<feature type="region of interest" description="Disordered" evidence="5">
    <location>
        <begin position="398"/>
        <end position="418"/>
    </location>
</feature>
<comment type="similarity">
    <text evidence="1">Belongs to the HMBS family.</text>
</comment>
<organism evidence="7 8">
    <name type="scientific">Durusdinium trenchii</name>
    <dbReference type="NCBI Taxonomy" id="1381693"/>
    <lineage>
        <taxon>Eukaryota</taxon>
        <taxon>Sar</taxon>
        <taxon>Alveolata</taxon>
        <taxon>Dinophyceae</taxon>
        <taxon>Suessiales</taxon>
        <taxon>Symbiodiniaceae</taxon>
        <taxon>Durusdinium</taxon>
    </lineage>
</organism>
<name>A0ABP0QJ36_9DINO</name>
<dbReference type="PROSITE" id="PS50126">
    <property type="entry name" value="S1"/>
    <property type="match status" value="1"/>
</dbReference>
<evidence type="ECO:0000256" key="3">
    <source>
        <dbReference type="ARBA" id="ARBA00022679"/>
    </source>
</evidence>
<evidence type="ECO:0000313" key="7">
    <source>
        <dbReference type="EMBL" id="CAK9088158.1"/>
    </source>
</evidence>
<gene>
    <name evidence="7" type="ORF">CCMP2556_LOCUS42547</name>
</gene>
<keyword evidence="3" id="KW-0808">Transferase</keyword>
<dbReference type="InterPro" id="IPR022417">
    <property type="entry name" value="Porphobilin_deaminase_N"/>
</dbReference>
<evidence type="ECO:0000256" key="5">
    <source>
        <dbReference type="SAM" id="MobiDB-lite"/>
    </source>
</evidence>
<dbReference type="InterPro" id="IPR003029">
    <property type="entry name" value="S1_domain"/>
</dbReference>
<dbReference type="CDD" id="cd00164">
    <property type="entry name" value="S1_like"/>
    <property type="match status" value="1"/>
</dbReference>